<sequence>MRPSNRTDGLISSIKMRNKISLLYLATALLALLLGMIFGILSGLQYVMPEFIKAILPFNSLRPFHVTSVIAWIILCAVGGIYYYLSNSEAPRLYSDRLSKIHYFLFLGIGLTIYYSYYTGNFGGKEYLEFPPYLILPILFGWLLFGINYYKTMVGKVRNWPVYYWMWGTGILFMIYHLSEAYLWLHPDIKNNFIKSLAIQWKAGGSFVGSWNMLVYGTAIYLMAKIKGDDSIGRKRRSFFFYFLGLTNLMFGWAHHIYIVPTAPWVRYVAYGISMTEWIILFYMIYEWRKSLPEETKIKNWLPYKLLVMADVWVFLNLILALLFSIPAINFFTHGTHITVAHSMGTTIGINTTILLASVLFIVNQIQPDFNLSSVKKGFRIFNVSLLLFWLSLLVAGVKRSHWMYFTKGIPFSEMQSQSHWIYIAFLLFGTGIFIGLLFITLPVLKTLLTTYNLKGINENENQ</sequence>
<dbReference type="InterPro" id="IPR000883">
    <property type="entry name" value="Cyt_C_Oxase_1"/>
</dbReference>
<dbReference type="SUPFAM" id="SSF81442">
    <property type="entry name" value="Cytochrome c oxidase subunit I-like"/>
    <property type="match status" value="1"/>
</dbReference>
<feature type="transmembrane region" description="Helical" evidence="1">
    <location>
        <begin position="348"/>
        <end position="366"/>
    </location>
</feature>
<feature type="transmembrane region" description="Helical" evidence="1">
    <location>
        <begin position="265"/>
        <end position="286"/>
    </location>
</feature>
<evidence type="ECO:0000313" key="3">
    <source>
        <dbReference type="Proteomes" id="UP000182124"/>
    </source>
</evidence>
<dbReference type="GO" id="GO:0016020">
    <property type="term" value="C:membrane"/>
    <property type="evidence" value="ECO:0007669"/>
    <property type="project" value="InterPro"/>
</dbReference>
<organism evidence="2 3">
    <name type="scientific">Flavobacterium saliperosum</name>
    <dbReference type="NCBI Taxonomy" id="329186"/>
    <lineage>
        <taxon>Bacteria</taxon>
        <taxon>Pseudomonadati</taxon>
        <taxon>Bacteroidota</taxon>
        <taxon>Flavobacteriia</taxon>
        <taxon>Flavobacteriales</taxon>
        <taxon>Flavobacteriaceae</taxon>
        <taxon>Flavobacterium</taxon>
    </lineage>
</organism>
<dbReference type="PANTHER" id="PTHR10422">
    <property type="entry name" value="CYTOCHROME C OXIDASE SUBUNIT 1"/>
    <property type="match status" value="1"/>
</dbReference>
<dbReference type="STRING" id="329186.SAMN02927925_00204"/>
<dbReference type="GO" id="GO:0020037">
    <property type="term" value="F:heme binding"/>
    <property type="evidence" value="ECO:0007669"/>
    <property type="project" value="InterPro"/>
</dbReference>
<dbReference type="eggNOG" id="COG3278">
    <property type="taxonomic scope" value="Bacteria"/>
</dbReference>
<feature type="transmembrane region" description="Helical" evidence="1">
    <location>
        <begin position="421"/>
        <end position="445"/>
    </location>
</feature>
<keyword evidence="1" id="KW-0472">Membrane</keyword>
<dbReference type="Pfam" id="PF00115">
    <property type="entry name" value="COX1"/>
    <property type="match status" value="1"/>
</dbReference>
<reference evidence="2 3" key="1">
    <citation type="submission" date="2016-10" db="EMBL/GenBank/DDBJ databases">
        <authorList>
            <person name="de Groot N.N."/>
        </authorList>
    </citation>
    <scope>NUCLEOTIDE SEQUENCE [LARGE SCALE GENOMIC DNA]</scope>
    <source>
        <strain evidence="2 3">CGMCC 1.3801</strain>
    </source>
</reference>
<feature type="transmembrane region" description="Helical" evidence="1">
    <location>
        <begin position="162"/>
        <end position="185"/>
    </location>
</feature>
<dbReference type="PANTHER" id="PTHR10422:SF43">
    <property type="entry name" value="NITRIC OXIDE REDUCTASE SUBUNIT B"/>
    <property type="match status" value="1"/>
</dbReference>
<feature type="transmembrane region" description="Helical" evidence="1">
    <location>
        <begin position="64"/>
        <end position="85"/>
    </location>
</feature>
<dbReference type="GO" id="GO:0009060">
    <property type="term" value="P:aerobic respiration"/>
    <property type="evidence" value="ECO:0007669"/>
    <property type="project" value="InterPro"/>
</dbReference>
<feature type="transmembrane region" description="Helical" evidence="1">
    <location>
        <begin position="306"/>
        <end position="328"/>
    </location>
</feature>
<dbReference type="GO" id="GO:0004129">
    <property type="term" value="F:cytochrome-c oxidase activity"/>
    <property type="evidence" value="ECO:0007669"/>
    <property type="project" value="InterPro"/>
</dbReference>
<keyword evidence="1" id="KW-1133">Transmembrane helix</keyword>
<dbReference type="InterPro" id="IPR036927">
    <property type="entry name" value="Cyt_c_oxase-like_su1_sf"/>
</dbReference>
<feature type="transmembrane region" description="Helical" evidence="1">
    <location>
        <begin position="239"/>
        <end position="259"/>
    </location>
</feature>
<dbReference type="Proteomes" id="UP000182124">
    <property type="component" value="Unassembled WGS sequence"/>
</dbReference>
<dbReference type="AlphaFoldDB" id="A0A1G4V3R3"/>
<evidence type="ECO:0000313" key="2">
    <source>
        <dbReference type="EMBL" id="SCX00699.1"/>
    </source>
</evidence>
<dbReference type="GO" id="GO:0022904">
    <property type="term" value="P:respiratory electron transport chain"/>
    <property type="evidence" value="ECO:0007669"/>
    <property type="project" value="TreeGrafter"/>
</dbReference>
<dbReference type="GO" id="GO:0015990">
    <property type="term" value="P:electron transport coupled proton transport"/>
    <property type="evidence" value="ECO:0007669"/>
    <property type="project" value="TreeGrafter"/>
</dbReference>
<evidence type="ECO:0000256" key="1">
    <source>
        <dbReference type="SAM" id="Phobius"/>
    </source>
</evidence>
<proteinExistence type="predicted"/>
<dbReference type="Gene3D" id="1.20.210.10">
    <property type="entry name" value="Cytochrome c oxidase-like, subunit I domain"/>
    <property type="match status" value="1"/>
</dbReference>
<keyword evidence="1" id="KW-0812">Transmembrane</keyword>
<name>A0A1G4V3R3_9FLAO</name>
<feature type="transmembrane region" description="Helical" evidence="1">
    <location>
        <begin position="205"/>
        <end position="224"/>
    </location>
</feature>
<feature type="transmembrane region" description="Helical" evidence="1">
    <location>
        <begin position="21"/>
        <end position="44"/>
    </location>
</feature>
<feature type="transmembrane region" description="Helical" evidence="1">
    <location>
        <begin position="101"/>
        <end position="118"/>
    </location>
</feature>
<protein>
    <submittedName>
        <fullName evidence="2">Nitric oxide reductase subunit B</fullName>
    </submittedName>
</protein>
<accession>A0A1G4V3R3</accession>
<gene>
    <name evidence="2" type="ORF">SAMN02927925_00204</name>
</gene>
<feature type="transmembrane region" description="Helical" evidence="1">
    <location>
        <begin position="378"/>
        <end position="398"/>
    </location>
</feature>
<dbReference type="EMBL" id="FMTY01000001">
    <property type="protein sequence ID" value="SCX00699.1"/>
    <property type="molecule type" value="Genomic_DNA"/>
</dbReference>
<feature type="transmembrane region" description="Helical" evidence="1">
    <location>
        <begin position="130"/>
        <end position="150"/>
    </location>
</feature>